<evidence type="ECO:0000313" key="5">
    <source>
        <dbReference type="EMBL" id="PHM61509.1"/>
    </source>
</evidence>
<dbReference type="AlphaFoldDB" id="A0A2D0KDJ9"/>
<dbReference type="InterPro" id="IPR058008">
    <property type="entry name" value="Gp26_C"/>
</dbReference>
<gene>
    <name evidence="5" type="ORF">Xish_00645</name>
</gene>
<accession>A0A2D0KDJ9</accession>
<dbReference type="InterPro" id="IPR051934">
    <property type="entry name" value="Phage_Tail_Fiber_Structural"/>
</dbReference>
<evidence type="ECO:0000313" key="6">
    <source>
        <dbReference type="Proteomes" id="UP000222168"/>
    </source>
</evidence>
<comment type="subcellular location">
    <subcellularLocation>
        <location evidence="1">Virion</location>
    </subcellularLocation>
</comment>
<dbReference type="InterPro" id="IPR022225">
    <property type="entry name" value="Phage_tail_fibre_N"/>
</dbReference>
<evidence type="ECO:0000259" key="4">
    <source>
        <dbReference type="Pfam" id="PF25670"/>
    </source>
</evidence>
<evidence type="ECO:0000256" key="2">
    <source>
        <dbReference type="ARBA" id="ARBA00022581"/>
    </source>
</evidence>
<reference evidence="5 6" key="1">
    <citation type="journal article" date="2017" name="Nat. Microbiol.">
        <title>Natural product diversity associated with the nematode symbionts Photorhabdus and Xenorhabdus.</title>
        <authorList>
            <person name="Tobias N.J."/>
            <person name="Wolff H."/>
            <person name="Djahanschiri B."/>
            <person name="Grundmann F."/>
            <person name="Kronenwerth M."/>
            <person name="Shi Y.M."/>
            <person name="Simonyi S."/>
            <person name="Grun P."/>
            <person name="Shapiro-Ilan D."/>
            <person name="Pidot S.J."/>
            <person name="Stinear T.P."/>
            <person name="Ebersberger I."/>
            <person name="Bode H.B."/>
        </authorList>
    </citation>
    <scope>NUCLEOTIDE SEQUENCE [LARGE SCALE GENOMIC DNA]</scope>
    <source>
        <strain evidence="5 6">DSM 22670</strain>
    </source>
</reference>
<dbReference type="OrthoDB" id="9810174at2"/>
<feature type="domain" description="Phage tail protein C-terminal" evidence="4">
    <location>
        <begin position="473"/>
        <end position="601"/>
    </location>
</feature>
<dbReference type="InterPro" id="IPR005068">
    <property type="entry name" value="Phage_lambda_Stf-r2"/>
</dbReference>
<proteinExistence type="predicted"/>
<organism evidence="5 6">
    <name type="scientific">Xenorhabdus ishibashii</name>
    <dbReference type="NCBI Taxonomy" id="1034471"/>
    <lineage>
        <taxon>Bacteria</taxon>
        <taxon>Pseudomonadati</taxon>
        <taxon>Pseudomonadota</taxon>
        <taxon>Gammaproteobacteria</taxon>
        <taxon>Enterobacterales</taxon>
        <taxon>Morganellaceae</taxon>
        <taxon>Xenorhabdus</taxon>
    </lineage>
</organism>
<dbReference type="PANTHER" id="PTHR35191:SF1">
    <property type="entry name" value="PROPHAGE SIDE TAIL FIBER PROTEIN HOMOLOG STFQ-RELATED"/>
    <property type="match status" value="1"/>
</dbReference>
<dbReference type="Proteomes" id="UP000222168">
    <property type="component" value="Unassembled WGS sequence"/>
</dbReference>
<dbReference type="GO" id="GO:0019062">
    <property type="term" value="P:virion attachment to host cell"/>
    <property type="evidence" value="ECO:0007669"/>
    <property type="project" value="InterPro"/>
</dbReference>
<dbReference type="RefSeq" id="WP_099116663.1">
    <property type="nucleotide sequence ID" value="NZ_NJAK01000001.1"/>
</dbReference>
<comment type="caution">
    <text evidence="5">The sequence shown here is derived from an EMBL/GenBank/DDBJ whole genome shotgun (WGS) entry which is preliminary data.</text>
</comment>
<dbReference type="Pfam" id="PF25670">
    <property type="entry name" value="Phage_tail_C_2"/>
    <property type="match status" value="1"/>
</dbReference>
<feature type="domain" description="Phage tail fibre protein N-terminal" evidence="3">
    <location>
        <begin position="1"/>
        <end position="149"/>
    </location>
</feature>
<keyword evidence="2" id="KW-0945">Host-virus interaction</keyword>
<keyword evidence="6" id="KW-1185">Reference proteome</keyword>
<protein>
    <submittedName>
        <fullName evidence="5">Tail protein</fullName>
    </submittedName>
</protein>
<dbReference type="GO" id="GO:0046718">
    <property type="term" value="P:symbiont entry into host cell"/>
    <property type="evidence" value="ECO:0007669"/>
    <property type="project" value="InterPro"/>
</dbReference>
<dbReference type="EMBL" id="NJAK01000001">
    <property type="protein sequence ID" value="PHM61509.1"/>
    <property type="molecule type" value="Genomic_DNA"/>
</dbReference>
<evidence type="ECO:0000259" key="3">
    <source>
        <dbReference type="Pfam" id="PF12571"/>
    </source>
</evidence>
<dbReference type="Pfam" id="PF03406">
    <property type="entry name" value="Phage_fiber_2"/>
    <property type="match status" value="1"/>
</dbReference>
<dbReference type="PANTHER" id="PTHR35191">
    <property type="entry name" value="PROPHAGE SIDE TAIL FIBER PROTEIN HOMOLOG STFQ-RELATED"/>
    <property type="match status" value="1"/>
</dbReference>
<dbReference type="Pfam" id="PF12571">
    <property type="entry name" value="Phage_tail_fib"/>
    <property type="match status" value="1"/>
</dbReference>
<evidence type="ECO:0000256" key="1">
    <source>
        <dbReference type="ARBA" id="ARBA00004328"/>
    </source>
</evidence>
<name>A0A2D0KDJ9_9GAMM</name>
<sequence>MSTKYFALLTQLGADKLANAAALGTKIEITHMAVGDGGGKLPTPDTKQAKLINEKRRAAINTLSIDPKNTNQIIAEQVIPENEGGWWIREIGLYDKDGVLIAVGNCAETYKPQLQEGSGRTQTIRMILIVSSANAVTLKVDPSVILATREYVDDSIKKHANSRNHPDATLKEKGFVILSSAVDSNSETHAATPKAVKTAYDLAKAADNNANGRVPAGRKVNGKALSADIALNAGDVGAYSKGETDTKVGEAIKQANAANANANTRVPSTRKVNGKALSADIALNAADVGAYNTAQTDAKVGEVRSLANTANQNAANANNNANTRLEKNKNGADIPNKDEFVKNLGLVGTVPNSRRINGKPLTGDVNLNAADVGALKVGDYGIGSQPVGISSPAEYDANSMTTTGWHSGGGYAAKNFYNTHAPIMVMTRTGGSDSTGMVAQIQVDDAGMASRYRLGNRWNKWNTIWGTANTTVIDGFLKKASPIIKIWNDGKFETNDESTGAIVERLSEGVYLIKNVLGFNADAAWGGVDGGVEIPLCKNKLPLIWVNYEVLPDGSIKIMTYHREYSDVPTFARNVRKDYVDGDPIDIPVGRSIFVRVQMPENSIWNQQQRKLTESE</sequence>